<comment type="similarity">
    <text evidence="2">Belongs to the uracil-DNA glycosylase (UDG) superfamily. Type 4 (UDGa) family.</text>
</comment>
<dbReference type="PANTHER" id="PTHR33693">
    <property type="entry name" value="TYPE-5 URACIL-DNA GLYCOSYLASE"/>
    <property type="match status" value="1"/>
</dbReference>
<dbReference type="Proteomes" id="UP000632828">
    <property type="component" value="Unassembled WGS sequence"/>
</dbReference>
<dbReference type="SMART" id="SM00987">
    <property type="entry name" value="UreE_C"/>
    <property type="match status" value="1"/>
</dbReference>
<keyword evidence="14" id="KW-1185">Reference proteome</keyword>
<dbReference type="CDD" id="cd10030">
    <property type="entry name" value="UDG-F4_TTUDGA_SPO1dp_like"/>
    <property type="match status" value="1"/>
</dbReference>
<evidence type="ECO:0000313" key="13">
    <source>
        <dbReference type="EMBL" id="MBD1399209.1"/>
    </source>
</evidence>
<evidence type="ECO:0000256" key="5">
    <source>
        <dbReference type="ARBA" id="ARBA00022485"/>
    </source>
</evidence>
<comment type="caution">
    <text evidence="13">The sequence shown here is derived from an EMBL/GenBank/DDBJ whole genome shotgun (WGS) entry which is preliminary data.</text>
</comment>
<evidence type="ECO:0000259" key="12">
    <source>
        <dbReference type="SMART" id="SM00986"/>
    </source>
</evidence>
<keyword evidence="6" id="KW-0479">Metal-binding</keyword>
<evidence type="ECO:0000313" key="14">
    <source>
        <dbReference type="Proteomes" id="UP000632828"/>
    </source>
</evidence>
<evidence type="ECO:0000256" key="1">
    <source>
        <dbReference type="ARBA" id="ARBA00001400"/>
    </source>
</evidence>
<evidence type="ECO:0000256" key="7">
    <source>
        <dbReference type="ARBA" id="ARBA00022763"/>
    </source>
</evidence>
<dbReference type="NCBIfam" id="TIGR00758">
    <property type="entry name" value="UDG_fam4"/>
    <property type="match status" value="1"/>
</dbReference>
<keyword evidence="8" id="KW-0378">Hydrolase</keyword>
<keyword evidence="7" id="KW-0227">DNA damage</keyword>
<dbReference type="Gene3D" id="3.40.470.10">
    <property type="entry name" value="Uracil-DNA glycosylase-like domain"/>
    <property type="match status" value="1"/>
</dbReference>
<dbReference type="EMBL" id="JACWUN010000001">
    <property type="protein sequence ID" value="MBD1399209.1"/>
    <property type="molecule type" value="Genomic_DNA"/>
</dbReference>
<keyword evidence="9" id="KW-0408">Iron</keyword>
<keyword evidence="10" id="KW-0411">Iron-sulfur</keyword>
<evidence type="ECO:0000256" key="10">
    <source>
        <dbReference type="ARBA" id="ARBA00023014"/>
    </source>
</evidence>
<dbReference type="InterPro" id="IPR051536">
    <property type="entry name" value="UDG_Type-4/5"/>
</dbReference>
<organism evidence="13 14">
    <name type="scientific">Pelovirga terrestris</name>
    <dbReference type="NCBI Taxonomy" id="2771352"/>
    <lineage>
        <taxon>Bacteria</taxon>
        <taxon>Pseudomonadati</taxon>
        <taxon>Thermodesulfobacteriota</taxon>
        <taxon>Desulfuromonadia</taxon>
        <taxon>Geobacterales</taxon>
        <taxon>Geobacteraceae</taxon>
        <taxon>Pelovirga</taxon>
    </lineage>
</organism>
<dbReference type="AlphaFoldDB" id="A0A8J6UNB6"/>
<dbReference type="GO" id="GO:0051539">
    <property type="term" value="F:4 iron, 4 sulfur cluster binding"/>
    <property type="evidence" value="ECO:0007669"/>
    <property type="project" value="UniProtKB-KW"/>
</dbReference>
<gene>
    <name evidence="13" type="ORF">ICT70_00820</name>
</gene>
<evidence type="ECO:0000256" key="11">
    <source>
        <dbReference type="ARBA" id="ARBA00023204"/>
    </source>
</evidence>
<dbReference type="InterPro" id="IPR005122">
    <property type="entry name" value="Uracil-DNA_glycosylase-like"/>
</dbReference>
<proteinExistence type="inferred from homology"/>
<dbReference type="PANTHER" id="PTHR33693:SF1">
    <property type="entry name" value="TYPE-4 URACIL-DNA GLYCOSYLASE"/>
    <property type="match status" value="1"/>
</dbReference>
<feature type="domain" description="Uracil-DNA glycosylase-like" evidence="12">
    <location>
        <begin position="83"/>
        <end position="229"/>
    </location>
</feature>
<comment type="catalytic activity">
    <reaction evidence="1">
        <text>Hydrolyzes single-stranded DNA or mismatched double-stranded DNA and polynucleotides, releasing free uracil.</text>
        <dbReference type="EC" id="3.2.2.27"/>
    </reaction>
</comment>
<evidence type="ECO:0000256" key="3">
    <source>
        <dbReference type="ARBA" id="ARBA00012030"/>
    </source>
</evidence>
<dbReference type="InterPro" id="IPR036895">
    <property type="entry name" value="Uracil-DNA_glycosylase-like_sf"/>
</dbReference>
<evidence type="ECO:0000256" key="8">
    <source>
        <dbReference type="ARBA" id="ARBA00022801"/>
    </source>
</evidence>
<dbReference type="EC" id="3.2.2.27" evidence="3"/>
<evidence type="ECO:0000256" key="6">
    <source>
        <dbReference type="ARBA" id="ARBA00022723"/>
    </source>
</evidence>
<dbReference type="GO" id="GO:0006281">
    <property type="term" value="P:DNA repair"/>
    <property type="evidence" value="ECO:0007669"/>
    <property type="project" value="UniProtKB-KW"/>
</dbReference>
<evidence type="ECO:0000256" key="9">
    <source>
        <dbReference type="ARBA" id="ARBA00023004"/>
    </source>
</evidence>
<dbReference type="Pfam" id="PF03167">
    <property type="entry name" value="UDG"/>
    <property type="match status" value="1"/>
</dbReference>
<reference evidence="13" key="1">
    <citation type="submission" date="2020-09" db="EMBL/GenBank/DDBJ databases">
        <title>Pelobacter alkaliphilus sp. nov., a novel anaerobic arsenate-reducing bacterium from terrestrial mud volcano.</title>
        <authorList>
            <person name="Khomyakova M.A."/>
            <person name="Merkel A.Y."/>
            <person name="Slobodkin A.I."/>
        </authorList>
    </citation>
    <scope>NUCLEOTIDE SEQUENCE</scope>
    <source>
        <strain evidence="13">M08fum</strain>
    </source>
</reference>
<dbReference type="SMART" id="SM00986">
    <property type="entry name" value="UDG"/>
    <property type="match status" value="1"/>
</dbReference>
<dbReference type="InterPro" id="IPR005273">
    <property type="entry name" value="Ura-DNA_glyco_family4"/>
</dbReference>
<dbReference type="GO" id="GO:0004844">
    <property type="term" value="F:uracil DNA N-glycosylase activity"/>
    <property type="evidence" value="ECO:0007669"/>
    <property type="project" value="UniProtKB-EC"/>
</dbReference>
<protein>
    <recommendedName>
        <fullName evidence="4">Type-4 uracil-DNA glycosylase</fullName>
        <ecNumber evidence="3">3.2.2.27</ecNumber>
    </recommendedName>
</protein>
<evidence type="ECO:0000256" key="2">
    <source>
        <dbReference type="ARBA" id="ARBA00006521"/>
    </source>
</evidence>
<accession>A0A8J6UNB6</accession>
<evidence type="ECO:0000256" key="4">
    <source>
        <dbReference type="ARBA" id="ARBA00019403"/>
    </source>
</evidence>
<name>A0A8J6UNB6_9BACT</name>
<dbReference type="SUPFAM" id="SSF52141">
    <property type="entry name" value="Uracil-DNA glycosylase-like"/>
    <property type="match status" value="1"/>
</dbReference>
<keyword evidence="5" id="KW-0004">4Fe-4S</keyword>
<keyword evidence="11" id="KW-0234">DNA repair</keyword>
<sequence length="244" mass="27183">MTDKLYHECYTLVCQARRLLEELEELGFNPPAPLDTRQNRLIDTVAPAVMPPSVVGETLSDLRSEVELCCACPLHETRKTVVFGRGNPAANLVFVGEAPGHEEDQQGEPFVGEAGRLLERILFAMGLSADDVYICNLIKCRPPANRDPHANEVVACEPYLKRQLALLKPTIIVTLGRFAAQTLLGVQTPVSRLRGQWHSYEGVALMPTFHPAYLLRSPQEKKQVWEDMTKVKQRLGLVSVTPTD</sequence>
<dbReference type="GO" id="GO:0046872">
    <property type="term" value="F:metal ion binding"/>
    <property type="evidence" value="ECO:0007669"/>
    <property type="project" value="UniProtKB-KW"/>
</dbReference>